<protein>
    <recommendedName>
        <fullName evidence="4">Molybdopterin synthase catalytic subunit</fullName>
        <ecNumber evidence="3">2.8.1.12</ecNumber>
    </recommendedName>
    <alternativeName>
        <fullName evidence="9">MPT synthase subunit 2</fullName>
    </alternativeName>
    <alternativeName>
        <fullName evidence="7">Molybdenum cofactor biosynthesis protein E</fullName>
    </alternativeName>
    <alternativeName>
        <fullName evidence="8">Molybdopterin-converting factor large subunit</fullName>
    </alternativeName>
    <alternativeName>
        <fullName evidence="10">Molybdopterin-converting factor subunit 2</fullName>
    </alternativeName>
</protein>
<comment type="subunit">
    <text evidence="6">Heterotetramer of 2 MoaD subunits and 2 MoaE subunits. Also stable as homodimer. The enzyme changes between these two forms during catalysis.</text>
</comment>
<dbReference type="OrthoDB" id="9803224at2"/>
<organism evidence="12 13">
    <name type="scientific">Phragmitibacter flavus</name>
    <dbReference type="NCBI Taxonomy" id="2576071"/>
    <lineage>
        <taxon>Bacteria</taxon>
        <taxon>Pseudomonadati</taxon>
        <taxon>Verrucomicrobiota</taxon>
        <taxon>Verrucomicrobiia</taxon>
        <taxon>Verrucomicrobiales</taxon>
        <taxon>Verrucomicrobiaceae</taxon>
        <taxon>Phragmitibacter</taxon>
    </lineage>
</organism>
<evidence type="ECO:0000256" key="6">
    <source>
        <dbReference type="ARBA" id="ARBA00026066"/>
    </source>
</evidence>
<dbReference type="GO" id="GO:0006777">
    <property type="term" value="P:Mo-molybdopterin cofactor biosynthetic process"/>
    <property type="evidence" value="ECO:0007669"/>
    <property type="project" value="UniProtKB-KW"/>
</dbReference>
<comment type="catalytic activity">
    <reaction evidence="11">
        <text>2 [molybdopterin-synthase sulfur-carrier protein]-C-terminal-Gly-aminoethanethioate + cyclic pyranopterin phosphate + H2O = molybdopterin + 2 [molybdopterin-synthase sulfur-carrier protein]-C-terminal Gly-Gly + 2 H(+)</text>
        <dbReference type="Rhea" id="RHEA:26333"/>
        <dbReference type="Rhea" id="RHEA-COMP:12202"/>
        <dbReference type="Rhea" id="RHEA-COMP:19907"/>
        <dbReference type="ChEBI" id="CHEBI:15377"/>
        <dbReference type="ChEBI" id="CHEBI:15378"/>
        <dbReference type="ChEBI" id="CHEBI:58698"/>
        <dbReference type="ChEBI" id="CHEBI:59648"/>
        <dbReference type="ChEBI" id="CHEBI:90778"/>
        <dbReference type="ChEBI" id="CHEBI:232372"/>
        <dbReference type="EC" id="2.8.1.12"/>
    </reaction>
</comment>
<dbReference type="GO" id="GO:0030366">
    <property type="term" value="F:molybdopterin synthase activity"/>
    <property type="evidence" value="ECO:0007669"/>
    <property type="project" value="UniProtKB-EC"/>
</dbReference>
<proteinExistence type="inferred from homology"/>
<dbReference type="Gene3D" id="3.90.1170.40">
    <property type="entry name" value="Molybdopterin biosynthesis MoaE subunit"/>
    <property type="match status" value="1"/>
</dbReference>
<evidence type="ECO:0000256" key="2">
    <source>
        <dbReference type="ARBA" id="ARBA00005426"/>
    </source>
</evidence>
<comment type="pathway">
    <text evidence="1">Cofactor biosynthesis; molybdopterin biosynthesis.</text>
</comment>
<reference evidence="12 13" key="1">
    <citation type="submission" date="2019-05" db="EMBL/GenBank/DDBJ databases">
        <title>Verrucobacter flavum gen. nov., sp. nov. a new member of the family Verrucomicrobiaceae.</title>
        <authorList>
            <person name="Szuroczki S."/>
            <person name="Abbaszade G."/>
            <person name="Szabo A."/>
            <person name="Felfoldi T."/>
            <person name="Schumann P."/>
            <person name="Boka K."/>
            <person name="Keki Z."/>
            <person name="Toumi M."/>
            <person name="Toth E."/>
        </authorList>
    </citation>
    <scope>NUCLEOTIDE SEQUENCE [LARGE SCALE GENOMIC DNA]</scope>
    <source>
        <strain evidence="12 13">MG-N-17</strain>
    </source>
</reference>
<comment type="caution">
    <text evidence="12">The sequence shown here is derived from an EMBL/GenBank/DDBJ whole genome shotgun (WGS) entry which is preliminary data.</text>
</comment>
<evidence type="ECO:0000256" key="3">
    <source>
        <dbReference type="ARBA" id="ARBA00011950"/>
    </source>
</evidence>
<sequence length="153" mass="17078">MAESPPPPLITVNSCPFQILLSEAPIEPAAAVFGDEEGAECQFLGTVRHMEDGKRICGIDYSAYRPMADQELQRLCERAQREHPGHRVYLQHRLGFVAAQVPSIVIRVTTKHSAASFELCQWYLGAIKTRVPIWKKPVWESTGAFKKPSGDES</sequence>
<dbReference type="CDD" id="cd00756">
    <property type="entry name" value="MoaE"/>
    <property type="match status" value="1"/>
</dbReference>
<keyword evidence="13" id="KW-1185">Reference proteome</keyword>
<dbReference type="PANTHER" id="PTHR23404">
    <property type="entry name" value="MOLYBDOPTERIN SYNTHASE RELATED"/>
    <property type="match status" value="1"/>
</dbReference>
<dbReference type="Pfam" id="PF02391">
    <property type="entry name" value="MoaE"/>
    <property type="match status" value="1"/>
</dbReference>
<dbReference type="EMBL" id="VAUV01000001">
    <property type="protein sequence ID" value="TLD72664.1"/>
    <property type="molecule type" value="Genomic_DNA"/>
</dbReference>
<dbReference type="RefSeq" id="WP_138084287.1">
    <property type="nucleotide sequence ID" value="NZ_VAUV01000001.1"/>
</dbReference>
<evidence type="ECO:0000256" key="8">
    <source>
        <dbReference type="ARBA" id="ARBA00030407"/>
    </source>
</evidence>
<name>A0A5R8KK19_9BACT</name>
<dbReference type="InterPro" id="IPR036563">
    <property type="entry name" value="MoaE_sf"/>
</dbReference>
<evidence type="ECO:0000256" key="7">
    <source>
        <dbReference type="ARBA" id="ARBA00029745"/>
    </source>
</evidence>
<gene>
    <name evidence="12" type="ORF">FEM03_00900</name>
</gene>
<dbReference type="SUPFAM" id="SSF54690">
    <property type="entry name" value="Molybdopterin synthase subunit MoaE"/>
    <property type="match status" value="1"/>
</dbReference>
<evidence type="ECO:0000256" key="4">
    <source>
        <dbReference type="ARBA" id="ARBA00013858"/>
    </source>
</evidence>
<evidence type="ECO:0000256" key="5">
    <source>
        <dbReference type="ARBA" id="ARBA00023150"/>
    </source>
</evidence>
<evidence type="ECO:0000256" key="10">
    <source>
        <dbReference type="ARBA" id="ARBA00032474"/>
    </source>
</evidence>
<evidence type="ECO:0000313" key="13">
    <source>
        <dbReference type="Proteomes" id="UP000306196"/>
    </source>
</evidence>
<evidence type="ECO:0000256" key="11">
    <source>
        <dbReference type="ARBA" id="ARBA00049878"/>
    </source>
</evidence>
<dbReference type="Proteomes" id="UP000306196">
    <property type="component" value="Unassembled WGS sequence"/>
</dbReference>
<dbReference type="InterPro" id="IPR003448">
    <property type="entry name" value="Mopterin_biosynth_MoaE"/>
</dbReference>
<accession>A0A5R8KK19</accession>
<evidence type="ECO:0000313" key="12">
    <source>
        <dbReference type="EMBL" id="TLD72664.1"/>
    </source>
</evidence>
<keyword evidence="5" id="KW-0501">Molybdenum cofactor biosynthesis</keyword>
<evidence type="ECO:0000256" key="1">
    <source>
        <dbReference type="ARBA" id="ARBA00005046"/>
    </source>
</evidence>
<evidence type="ECO:0000256" key="9">
    <source>
        <dbReference type="ARBA" id="ARBA00030781"/>
    </source>
</evidence>
<comment type="similarity">
    <text evidence="2">Belongs to the MoaE family.</text>
</comment>
<dbReference type="AlphaFoldDB" id="A0A5R8KK19"/>
<dbReference type="EC" id="2.8.1.12" evidence="3"/>